<dbReference type="InterPro" id="IPR050606">
    <property type="entry name" value="Calponin-like"/>
</dbReference>
<dbReference type="Gene3D" id="1.10.418.10">
    <property type="entry name" value="Calponin-like domain"/>
    <property type="match status" value="1"/>
</dbReference>
<feature type="compositionally biased region" description="Low complexity" evidence="1">
    <location>
        <begin position="413"/>
        <end position="425"/>
    </location>
</feature>
<feature type="compositionally biased region" description="Gly residues" evidence="1">
    <location>
        <begin position="11"/>
        <end position="26"/>
    </location>
</feature>
<evidence type="ECO:0000259" key="2">
    <source>
        <dbReference type="PROSITE" id="PS50021"/>
    </source>
</evidence>
<proteinExistence type="predicted"/>
<dbReference type="Proteomes" id="UP001642464">
    <property type="component" value="Unassembled WGS sequence"/>
</dbReference>
<dbReference type="InterPro" id="IPR036872">
    <property type="entry name" value="CH_dom_sf"/>
</dbReference>
<feature type="compositionally biased region" description="Acidic residues" evidence="1">
    <location>
        <begin position="388"/>
        <end position="398"/>
    </location>
</feature>
<name>A0ABP0L9Z6_9DINO</name>
<protein>
    <submittedName>
        <fullName evidence="3">Myophilin</fullName>
    </submittedName>
</protein>
<dbReference type="SMART" id="SM00033">
    <property type="entry name" value="CH"/>
    <property type="match status" value="1"/>
</dbReference>
<dbReference type="Pfam" id="PF00307">
    <property type="entry name" value="CH"/>
    <property type="match status" value="1"/>
</dbReference>
<dbReference type="InterPro" id="IPR001715">
    <property type="entry name" value="CH_dom"/>
</dbReference>
<dbReference type="SUPFAM" id="SSF47576">
    <property type="entry name" value="Calponin-homology domain, CH-domain"/>
    <property type="match status" value="1"/>
</dbReference>
<feature type="region of interest" description="Disordered" evidence="1">
    <location>
        <begin position="208"/>
        <end position="251"/>
    </location>
</feature>
<feature type="compositionally biased region" description="Polar residues" evidence="1">
    <location>
        <begin position="348"/>
        <end position="366"/>
    </location>
</feature>
<dbReference type="PROSITE" id="PS50021">
    <property type="entry name" value="CH"/>
    <property type="match status" value="1"/>
</dbReference>
<feature type="non-terminal residue" evidence="3">
    <location>
        <position position="1"/>
    </location>
</feature>
<dbReference type="InterPro" id="IPR003096">
    <property type="entry name" value="SM22_calponin"/>
</dbReference>
<gene>
    <name evidence="3" type="ORF">SCF082_LOCUS21526</name>
</gene>
<reference evidence="3 4" key="1">
    <citation type="submission" date="2024-02" db="EMBL/GenBank/DDBJ databases">
        <authorList>
            <person name="Chen Y."/>
            <person name="Shah S."/>
            <person name="Dougan E. K."/>
            <person name="Thang M."/>
            <person name="Chan C."/>
        </authorList>
    </citation>
    <scope>NUCLEOTIDE SEQUENCE [LARGE SCALE GENOMIC DNA]</scope>
</reference>
<feature type="compositionally biased region" description="Basic and acidic residues" evidence="1">
    <location>
        <begin position="376"/>
        <end position="387"/>
    </location>
</feature>
<feature type="compositionally biased region" description="Polar residues" evidence="1">
    <location>
        <begin position="325"/>
        <end position="335"/>
    </location>
</feature>
<evidence type="ECO:0000313" key="3">
    <source>
        <dbReference type="EMBL" id="CAK9035983.1"/>
    </source>
</evidence>
<dbReference type="PANTHER" id="PTHR47385">
    <property type="entry name" value="CALPONIN"/>
    <property type="match status" value="1"/>
</dbReference>
<sequence>RTARQIEAGARSGGARGGSAGAGDGTVGDEVTGVRDPRRRYCKMPGPVKAVNDYGLDAELAAIANAKYDPAMEREAEAYISSLTSADFSQGFGPTLRDGVVLAEAMNALKPGSVRVYRGSMPFKQMENISGFIQGCRRMGVAESDLFTTVALFEEKNLMQVIQCVLALKRVAGGGSRGVAGARPKSRFNGTNPDASVSMLNMGSAGIMDTRRDTGNVSESNRGQWGRTSARPDSSVSKLNMGSAGIMDTRRDTGNVDVANRSKWARSVGNPNASVSMLNMGSAGIMDTRRDTGNVDVANRAKFGGAGSNPNGSISKLNAGSYGTMESTVSRQPMQEANRASYAKTWSRKSQGATSSVDRGPNSQYGVSRRMPWETSRGESQGHRHDESDEDYDEADEHDDQRPVNAATPAKRSSFSKSASNFFKKMVGAGDSEKRRSRSNVRSIRGQYEQQARARSARLPPHQVGSGSTRFQNPADSNDPKFSNYAKYR</sequence>
<accession>A0ABP0L9Z6</accession>
<dbReference type="PRINTS" id="PR00888">
    <property type="entry name" value="SM22CALPONIN"/>
</dbReference>
<feature type="region of interest" description="Disordered" evidence="1">
    <location>
        <begin position="325"/>
        <end position="489"/>
    </location>
</feature>
<feature type="region of interest" description="Disordered" evidence="1">
    <location>
        <begin position="1"/>
        <end position="34"/>
    </location>
</feature>
<comment type="caution">
    <text evidence="3">The sequence shown here is derived from an EMBL/GenBank/DDBJ whole genome shotgun (WGS) entry which is preliminary data.</text>
</comment>
<evidence type="ECO:0000256" key="1">
    <source>
        <dbReference type="SAM" id="MobiDB-lite"/>
    </source>
</evidence>
<feature type="compositionally biased region" description="Polar residues" evidence="1">
    <location>
        <begin position="215"/>
        <end position="240"/>
    </location>
</feature>
<feature type="domain" description="Calponin-homology (CH)" evidence="2">
    <location>
        <begin position="70"/>
        <end position="173"/>
    </location>
</feature>
<organism evidence="3 4">
    <name type="scientific">Durusdinium trenchii</name>
    <dbReference type="NCBI Taxonomy" id="1381693"/>
    <lineage>
        <taxon>Eukaryota</taxon>
        <taxon>Sar</taxon>
        <taxon>Alveolata</taxon>
        <taxon>Dinophyceae</taxon>
        <taxon>Suessiales</taxon>
        <taxon>Symbiodiniaceae</taxon>
        <taxon>Durusdinium</taxon>
    </lineage>
</organism>
<feature type="compositionally biased region" description="Polar residues" evidence="1">
    <location>
        <begin position="465"/>
        <end position="476"/>
    </location>
</feature>
<dbReference type="PANTHER" id="PTHR47385:SF14">
    <property type="entry name" value="TRANSGELIN"/>
    <property type="match status" value="1"/>
</dbReference>
<dbReference type="EMBL" id="CAXAMM010015296">
    <property type="protein sequence ID" value="CAK9035983.1"/>
    <property type="molecule type" value="Genomic_DNA"/>
</dbReference>
<keyword evidence="4" id="KW-1185">Reference proteome</keyword>
<feature type="region of interest" description="Disordered" evidence="1">
    <location>
        <begin position="176"/>
        <end position="195"/>
    </location>
</feature>
<evidence type="ECO:0000313" key="4">
    <source>
        <dbReference type="Proteomes" id="UP001642464"/>
    </source>
</evidence>